<proteinExistence type="predicted"/>
<keyword evidence="1" id="KW-0812">Transmembrane</keyword>
<keyword evidence="1" id="KW-1133">Transmembrane helix</keyword>
<keyword evidence="2" id="KW-0934">Plastid</keyword>
<reference evidence="2" key="1">
    <citation type="journal article" date="2010" name="Proc. Natl. Acad. Sci. U.S.A.">
        <title>A common red algal origin of the apicomplexan, dinoflagellate, and heterokont plastids.</title>
        <authorList>
            <person name="Janouskovec J."/>
            <person name="Horak A."/>
            <person name="Obornik M."/>
            <person name="Lukes J."/>
            <person name="Keeling P.J."/>
        </authorList>
    </citation>
    <scope>NUCLEOTIDE SEQUENCE</scope>
    <source>
        <strain evidence="2">CCMP2878</strain>
    </source>
</reference>
<protein>
    <submittedName>
        <fullName evidence="2">Uncharacterized protein</fullName>
    </submittedName>
</protein>
<evidence type="ECO:0000256" key="1">
    <source>
        <dbReference type="SAM" id="Phobius"/>
    </source>
</evidence>
<feature type="transmembrane region" description="Helical" evidence="1">
    <location>
        <begin position="44"/>
        <end position="62"/>
    </location>
</feature>
<geneLocation type="chloroplast" evidence="2"/>
<reference evidence="2" key="2">
    <citation type="submission" date="2013-03" db="EMBL/GenBank/DDBJ databases">
        <title>Split photosystem protein, linear topology, and growth of structural complexity in the recombination-driven plastid genome of Chromera velia.</title>
        <authorList>
            <person name="Janouskovec J."/>
            <person name="Sobotka R."/>
            <person name="Lai D.-H."/>
            <person name="Flegontov P."/>
            <person name="Konik P."/>
            <person name="Komenda J."/>
            <person name="Ali S."/>
            <person name="Prasil O."/>
            <person name="Pain A."/>
            <person name="Obornik M."/>
            <person name="Lukes J."/>
            <person name="Keeling P.J."/>
        </authorList>
    </citation>
    <scope>NUCLEOTIDE SEQUENCE</scope>
    <source>
        <strain evidence="2">CCMP2878</strain>
    </source>
</reference>
<sequence length="264" mass="29702">MLFQRCTPLYLKYQSNTRLSGKKRQPLSVSRNLPKSKPARSYEVLYFIALVLLGCGLLYVLLSPLQKLGLARTSKRFFASLNLDAKTAKNVINCLVRIKSIARRGEVTLEDMLVIYKHIDHTLDVLSSPRHLVSLLPYDFRALEVENIAGVLGVGPSAAKSLAEIFLTPVGNTTSSALVFQSEWSGLLPFGADYLMLCNAERQQVAFWWTLSALKEIGPARQWDFTPRHTLGIPKKLAELKYKYILEEAAEALGQLNYIADQWQ</sequence>
<dbReference type="RefSeq" id="YP_003795255.1">
    <property type="nucleotide sequence ID" value="NC_014340.2"/>
</dbReference>
<dbReference type="EMBL" id="HM222967">
    <property type="protein sequence ID" value="ADJ66576.1"/>
    <property type="molecule type" value="Genomic_DNA"/>
</dbReference>
<keyword evidence="2" id="KW-0150">Chloroplast</keyword>
<dbReference type="AlphaFoldDB" id="D9IXG8"/>
<dbReference type="EMBL" id="HM222967">
    <property type="protein sequence ID" value="ADJ66497.1"/>
    <property type="molecule type" value="Genomic_DNA"/>
</dbReference>
<gene>
    <name evidence="2" type="primary">orf264</name>
</gene>
<evidence type="ECO:0000313" key="2">
    <source>
        <dbReference type="EMBL" id="ADJ66576.1"/>
    </source>
</evidence>
<dbReference type="GeneID" id="9480991"/>
<accession>D9IXG8</accession>
<organism evidence="2">
    <name type="scientific">Chromera velia</name>
    <dbReference type="NCBI Taxonomy" id="505693"/>
    <lineage>
        <taxon>Eukaryota</taxon>
        <taxon>Sar</taxon>
        <taxon>Alveolata</taxon>
        <taxon>Colpodellida</taxon>
        <taxon>Chromeraceae</taxon>
        <taxon>Chromera</taxon>
    </lineage>
</organism>
<dbReference type="RefSeq" id="YP_003795334.1">
    <property type="nucleotide sequence ID" value="NC_014340.2"/>
</dbReference>
<name>D9IXG8_9ALVE</name>
<dbReference type="GeneID" id="9480990"/>
<keyword evidence="1" id="KW-0472">Membrane</keyword>